<evidence type="ECO:0000256" key="2">
    <source>
        <dbReference type="SAM" id="Phobius"/>
    </source>
</evidence>
<accession>A0A834R803</accession>
<evidence type="ECO:0000256" key="3">
    <source>
        <dbReference type="SAM" id="SignalP"/>
    </source>
</evidence>
<keyword evidence="6" id="KW-1185">Reference proteome</keyword>
<evidence type="ECO:0000313" key="4">
    <source>
        <dbReference type="EMBL" id="KAF7491598.1"/>
    </source>
</evidence>
<evidence type="ECO:0000313" key="5">
    <source>
        <dbReference type="EnsemblMetazoa" id="KAF7491598.1"/>
    </source>
</evidence>
<keyword evidence="2" id="KW-0472">Membrane</keyword>
<dbReference type="InterPro" id="IPR013783">
    <property type="entry name" value="Ig-like_fold"/>
</dbReference>
<feature type="transmembrane region" description="Helical" evidence="2">
    <location>
        <begin position="253"/>
        <end position="272"/>
    </location>
</feature>
<keyword evidence="2" id="KW-0812">Transmembrane</keyword>
<organism evidence="4">
    <name type="scientific">Sarcoptes scabiei</name>
    <name type="common">Itch mite</name>
    <name type="synonym">Acarus scabiei</name>
    <dbReference type="NCBI Taxonomy" id="52283"/>
    <lineage>
        <taxon>Eukaryota</taxon>
        <taxon>Metazoa</taxon>
        <taxon>Ecdysozoa</taxon>
        <taxon>Arthropoda</taxon>
        <taxon>Chelicerata</taxon>
        <taxon>Arachnida</taxon>
        <taxon>Acari</taxon>
        <taxon>Acariformes</taxon>
        <taxon>Sarcoptiformes</taxon>
        <taxon>Astigmata</taxon>
        <taxon>Psoroptidia</taxon>
        <taxon>Sarcoptoidea</taxon>
        <taxon>Sarcoptidae</taxon>
        <taxon>Sarcoptinae</taxon>
        <taxon>Sarcoptes</taxon>
    </lineage>
</organism>
<feature type="region of interest" description="Disordered" evidence="1">
    <location>
        <begin position="278"/>
        <end position="308"/>
    </location>
</feature>
<dbReference type="AlphaFoldDB" id="A0A834R803"/>
<protein>
    <submittedName>
        <fullName evidence="4 5">Uncharacterized protein</fullName>
    </submittedName>
</protein>
<dbReference type="EMBL" id="WVUK01000058">
    <property type="protein sequence ID" value="KAF7491598.1"/>
    <property type="molecule type" value="Genomic_DNA"/>
</dbReference>
<dbReference type="Proteomes" id="UP000070412">
    <property type="component" value="Unassembled WGS sequence"/>
</dbReference>
<name>A0A834R803_SARSC</name>
<keyword evidence="2" id="KW-1133">Transmembrane helix</keyword>
<reference evidence="4" key="2">
    <citation type="submission" date="2020-01" db="EMBL/GenBank/DDBJ databases">
        <authorList>
            <person name="Korhonen P.K.K."/>
            <person name="Guangxu M.G."/>
            <person name="Wang T.W."/>
            <person name="Stroehlein A.J.S."/>
            <person name="Young N.D."/>
            <person name="Ang C.-S.A."/>
            <person name="Fernando D.W.F."/>
            <person name="Lu H.L."/>
            <person name="Taylor S.T."/>
            <person name="Ehtesham M.E.M."/>
            <person name="Najaraj S.H.N."/>
            <person name="Harsha G.H.G."/>
            <person name="Madugundu A.M."/>
            <person name="Renuse S.R."/>
            <person name="Holt D.H."/>
            <person name="Pandey A.P."/>
            <person name="Papenfuss A.P."/>
            <person name="Gasser R.B.G."/>
            <person name="Fischer K.F."/>
        </authorList>
    </citation>
    <scope>NUCLEOTIDE SEQUENCE</scope>
    <source>
        <strain evidence="4">SSS_KF_BRIS2020</strain>
    </source>
</reference>
<evidence type="ECO:0000256" key="1">
    <source>
        <dbReference type="SAM" id="MobiDB-lite"/>
    </source>
</evidence>
<reference evidence="6" key="1">
    <citation type="journal article" date="2020" name="PLoS Negl. Trop. Dis.">
        <title>High-quality nuclear genome for Sarcoptes scabiei-A critical resource for a neglected parasite.</title>
        <authorList>
            <person name="Korhonen P.K."/>
            <person name="Gasser R.B."/>
            <person name="Ma G."/>
            <person name="Wang T."/>
            <person name="Stroehlein A.J."/>
            <person name="Young N.D."/>
            <person name="Ang C.S."/>
            <person name="Fernando D.D."/>
            <person name="Lu H.C."/>
            <person name="Taylor S."/>
            <person name="Reynolds S.L."/>
            <person name="Mofiz E."/>
            <person name="Najaraj S.H."/>
            <person name="Gowda H."/>
            <person name="Madugundu A."/>
            <person name="Renuse S."/>
            <person name="Holt D."/>
            <person name="Pandey A."/>
            <person name="Papenfuss A.T."/>
            <person name="Fischer K."/>
        </authorList>
    </citation>
    <scope>NUCLEOTIDE SEQUENCE [LARGE SCALE GENOMIC DNA]</scope>
</reference>
<feature type="signal peptide" evidence="3">
    <location>
        <begin position="1"/>
        <end position="22"/>
    </location>
</feature>
<reference evidence="5" key="3">
    <citation type="submission" date="2022-06" db="UniProtKB">
        <authorList>
            <consortium name="EnsemblMetazoa"/>
        </authorList>
    </citation>
    <scope>IDENTIFICATION</scope>
</reference>
<dbReference type="EnsemblMetazoa" id="SSS_7909s_mrna">
    <property type="protein sequence ID" value="KAF7491598.1"/>
    <property type="gene ID" value="SSS_7909"/>
</dbReference>
<gene>
    <name evidence="4" type="ORF">SSS_7909</name>
</gene>
<proteinExistence type="predicted"/>
<feature type="chain" id="PRO_5038316083" evidence="3">
    <location>
        <begin position="23"/>
        <end position="308"/>
    </location>
</feature>
<dbReference type="SUPFAM" id="SSF48726">
    <property type="entry name" value="Immunoglobulin"/>
    <property type="match status" value="1"/>
</dbReference>
<keyword evidence="3" id="KW-0732">Signal</keyword>
<dbReference type="InterPro" id="IPR036179">
    <property type="entry name" value="Ig-like_dom_sf"/>
</dbReference>
<evidence type="ECO:0000313" key="6">
    <source>
        <dbReference type="Proteomes" id="UP000070412"/>
    </source>
</evidence>
<sequence>MLLSFLLSLSILVWIQINPIQSDNQIRTFSTKSDYQIDQKNFYGPLFETITIVVESDDPFIIDPYWKHPDGEMIDQNRSNFELHSNETRSIIKIINVTENDLGSYRFRWSNYFETITLNGRPRILLRQIDSTRLIWGIISHTPIVDENLIVCVQMHCFHYRTIRLIDLGDCRRECRIVVIFTEKQLSLRKLLITLQVANRFGLTTSEQITFDRNDRNSNQTEIEQTIEIVSNQTESFSLRINSIVTTSFLKKILITFVMISSLSLIGLIACLSSRSSNKNEEESTNGQSTHNDRFGRRNFHYGPIIDV</sequence>
<dbReference type="Gene3D" id="2.60.40.10">
    <property type="entry name" value="Immunoglobulins"/>
    <property type="match status" value="1"/>
</dbReference>